<protein>
    <submittedName>
        <fullName evidence="3">Golgin subfamily A member 3</fullName>
    </submittedName>
</protein>
<dbReference type="AlphaFoldDB" id="A0A5N5QH90"/>
<evidence type="ECO:0000313" key="4">
    <source>
        <dbReference type="Proteomes" id="UP000383932"/>
    </source>
</evidence>
<feature type="region of interest" description="Disordered" evidence="2">
    <location>
        <begin position="763"/>
        <end position="793"/>
    </location>
</feature>
<reference evidence="3 4" key="1">
    <citation type="journal article" date="2019" name="Fungal Biol. Biotechnol.">
        <title>Draft genome sequence of fastidious pathogen Ceratobasidium theobromae, which causes vascular-streak dieback in Theobroma cacao.</title>
        <authorList>
            <person name="Ali S.S."/>
            <person name="Asman A."/>
            <person name="Shao J."/>
            <person name="Firmansyah A.P."/>
            <person name="Susilo A.W."/>
            <person name="Rosmana A."/>
            <person name="McMahon P."/>
            <person name="Junaid M."/>
            <person name="Guest D."/>
            <person name="Kheng T.Y."/>
            <person name="Meinhardt L.W."/>
            <person name="Bailey B.A."/>
        </authorList>
    </citation>
    <scope>NUCLEOTIDE SEQUENCE [LARGE SCALE GENOMIC DNA]</scope>
    <source>
        <strain evidence="3 4">CT2</strain>
    </source>
</reference>
<dbReference type="GO" id="GO:0000796">
    <property type="term" value="C:condensin complex"/>
    <property type="evidence" value="ECO:0007669"/>
    <property type="project" value="TreeGrafter"/>
</dbReference>
<feature type="compositionally biased region" description="Low complexity" evidence="2">
    <location>
        <begin position="237"/>
        <end position="248"/>
    </location>
</feature>
<feature type="compositionally biased region" description="Polar residues" evidence="2">
    <location>
        <begin position="775"/>
        <end position="793"/>
    </location>
</feature>
<dbReference type="GO" id="GO:0000785">
    <property type="term" value="C:chromatin"/>
    <property type="evidence" value="ECO:0007669"/>
    <property type="project" value="TreeGrafter"/>
</dbReference>
<feature type="compositionally biased region" description="Polar residues" evidence="2">
    <location>
        <begin position="272"/>
        <end position="291"/>
    </location>
</feature>
<sequence length="793" mass="87354">MALAHDQGCHTSKVGNYAIRNLGVSDLWLIVATGTLLALAENGLKKKKKPLNISAIVKDAERRAQEQGLSLGIQARTRIKKAVEKLGESGVVTTAPRKSRTPAEFSLTPKAAKVYNDAKARRRSQVGIAREMADTLKGNERPAKRRRSSVSTVAASSSRSSHQTTIEKLKADLAAARSEISYLKQSNQDLLDQQLEDDEDYDAFGSPTRETVVSHHDETEQSVRHSARKGLSFPGNRPTRPTTPEPTEYGSPEYEAPGEFGYAPEMDREMTPPSSSLPDGTAPQVTSQDNLGSPEKTEMELKLERLEASMAELALEKVRMAEEITELKNQVQHEREIVASLTREKNETDLVRVELAQDRDLALKEISRLEQANTDLETRCASMVLEKEQLEVNVSLLEADIQTHADAQSEIHTQLVAANQELEAAKLSLSQSQDEARRLTESFAMANSTIALLNGNLSARESTIAELQGSQALASERLQTLRADAQTLRDSLSIAEGQVSNAGAIVIERDHQIAGLTAEQEALQATVAGLLAQKVELVSQNGVLKGQVEEFNTTTNGLRAQVERLGAEIVGLGAQVAELQSSLDAARSEKEQLQARAEAERAEASHAIAQHDTKIEELGQLATKLESDLESRTRQLSERQMEIARLNKALAESTNAVKSLKDANKSITDKLDGSVKEVKALNDQINNLQKKDESNLRCIDELNKSLAQHKDSLEEHQDLISKLELQLERLRSIELKSLRKRRARYEAEAKRLKDEEAELTQEAIDVDQWDEHMSQSRAARSSLAPSFTIPSSP</sequence>
<dbReference type="PANTHER" id="PTHR43941:SF1">
    <property type="entry name" value="STRUCTURAL MAINTENANCE OF CHROMOSOMES PROTEIN 2"/>
    <property type="match status" value="1"/>
</dbReference>
<dbReference type="OrthoDB" id="2441647at2759"/>
<keyword evidence="4" id="KW-1185">Reference proteome</keyword>
<dbReference type="GO" id="GO:0000793">
    <property type="term" value="C:condensed chromosome"/>
    <property type="evidence" value="ECO:0007669"/>
    <property type="project" value="TreeGrafter"/>
</dbReference>
<keyword evidence="1" id="KW-0175">Coiled coil</keyword>
<feature type="region of interest" description="Disordered" evidence="2">
    <location>
        <begin position="133"/>
        <end position="165"/>
    </location>
</feature>
<comment type="caution">
    <text evidence="3">The sequence shown here is derived from an EMBL/GenBank/DDBJ whole genome shotgun (WGS) entry which is preliminary data.</text>
</comment>
<feature type="compositionally biased region" description="Basic and acidic residues" evidence="2">
    <location>
        <begin position="133"/>
        <end position="142"/>
    </location>
</feature>
<dbReference type="Proteomes" id="UP000383932">
    <property type="component" value="Unassembled WGS sequence"/>
</dbReference>
<dbReference type="PANTHER" id="PTHR43941">
    <property type="entry name" value="STRUCTURAL MAINTENANCE OF CHROMOSOMES PROTEIN 2"/>
    <property type="match status" value="1"/>
</dbReference>
<feature type="compositionally biased region" description="Basic and acidic residues" evidence="2">
    <location>
        <begin position="212"/>
        <end position="223"/>
    </location>
</feature>
<evidence type="ECO:0000256" key="2">
    <source>
        <dbReference type="SAM" id="MobiDB-lite"/>
    </source>
</evidence>
<proteinExistence type="predicted"/>
<evidence type="ECO:0000256" key="1">
    <source>
        <dbReference type="SAM" id="Coils"/>
    </source>
</evidence>
<organism evidence="3 4">
    <name type="scientific">Ceratobasidium theobromae</name>
    <dbReference type="NCBI Taxonomy" id="1582974"/>
    <lineage>
        <taxon>Eukaryota</taxon>
        <taxon>Fungi</taxon>
        <taxon>Dikarya</taxon>
        <taxon>Basidiomycota</taxon>
        <taxon>Agaricomycotina</taxon>
        <taxon>Agaricomycetes</taxon>
        <taxon>Cantharellales</taxon>
        <taxon>Ceratobasidiaceae</taxon>
        <taxon>Ceratobasidium</taxon>
    </lineage>
</organism>
<dbReference type="Gene3D" id="1.10.287.1490">
    <property type="match status" value="2"/>
</dbReference>
<dbReference type="GO" id="GO:0007076">
    <property type="term" value="P:mitotic chromosome condensation"/>
    <property type="evidence" value="ECO:0007669"/>
    <property type="project" value="TreeGrafter"/>
</dbReference>
<feature type="compositionally biased region" description="Low complexity" evidence="2">
    <location>
        <begin position="149"/>
        <end position="161"/>
    </location>
</feature>
<accession>A0A5N5QH90</accession>
<name>A0A5N5QH90_9AGAM</name>
<feature type="coiled-coil region" evidence="1">
    <location>
        <begin position="296"/>
        <end position="442"/>
    </location>
</feature>
<dbReference type="EMBL" id="SSOP01000122">
    <property type="protein sequence ID" value="KAB5591122.1"/>
    <property type="molecule type" value="Genomic_DNA"/>
</dbReference>
<dbReference type="GO" id="GO:0003682">
    <property type="term" value="F:chromatin binding"/>
    <property type="evidence" value="ECO:0007669"/>
    <property type="project" value="TreeGrafter"/>
</dbReference>
<evidence type="ECO:0000313" key="3">
    <source>
        <dbReference type="EMBL" id="KAB5591122.1"/>
    </source>
</evidence>
<gene>
    <name evidence="3" type="ORF">CTheo_5447</name>
</gene>
<feature type="region of interest" description="Disordered" evidence="2">
    <location>
        <begin position="200"/>
        <end position="296"/>
    </location>
</feature>
<feature type="coiled-coil region" evidence="1">
    <location>
        <begin position="576"/>
        <end position="610"/>
    </location>
</feature>
<feature type="coiled-coil region" evidence="1">
    <location>
        <begin position="643"/>
        <end position="762"/>
    </location>
</feature>